<dbReference type="AlphaFoldDB" id="A0A4D9D223"/>
<dbReference type="PANTHER" id="PTHR22950">
    <property type="entry name" value="AMINO ACID TRANSPORTER"/>
    <property type="match status" value="1"/>
</dbReference>
<evidence type="ECO:0000313" key="8">
    <source>
        <dbReference type="Proteomes" id="UP000355283"/>
    </source>
</evidence>
<evidence type="ECO:0000256" key="4">
    <source>
        <dbReference type="ARBA" id="ARBA00023136"/>
    </source>
</evidence>
<protein>
    <recommendedName>
        <fullName evidence="6">Amino acid transporter transmembrane domain-containing protein</fullName>
    </recommendedName>
</protein>
<feature type="transmembrane region" description="Helical" evidence="5">
    <location>
        <begin position="191"/>
        <end position="211"/>
    </location>
</feature>
<evidence type="ECO:0000256" key="5">
    <source>
        <dbReference type="SAM" id="Phobius"/>
    </source>
</evidence>
<dbReference type="GO" id="GO:0015179">
    <property type="term" value="F:L-amino acid transmembrane transporter activity"/>
    <property type="evidence" value="ECO:0007669"/>
    <property type="project" value="TreeGrafter"/>
</dbReference>
<gene>
    <name evidence="7" type="ORF">NSK_006083</name>
</gene>
<feature type="transmembrane region" description="Helical" evidence="5">
    <location>
        <begin position="74"/>
        <end position="93"/>
    </location>
</feature>
<dbReference type="InterPro" id="IPR013057">
    <property type="entry name" value="AA_transpt_TM"/>
</dbReference>
<keyword evidence="4 5" id="KW-0472">Membrane</keyword>
<feature type="transmembrane region" description="Helical" evidence="5">
    <location>
        <begin position="113"/>
        <end position="133"/>
    </location>
</feature>
<evidence type="ECO:0000256" key="3">
    <source>
        <dbReference type="ARBA" id="ARBA00022989"/>
    </source>
</evidence>
<feature type="transmembrane region" description="Helical" evidence="5">
    <location>
        <begin position="145"/>
        <end position="163"/>
    </location>
</feature>
<keyword evidence="8" id="KW-1185">Reference proteome</keyword>
<reference evidence="7 8" key="1">
    <citation type="submission" date="2019-01" db="EMBL/GenBank/DDBJ databases">
        <title>Nuclear Genome Assembly of the Microalgal Biofuel strain Nannochloropsis salina CCMP1776.</title>
        <authorList>
            <person name="Hovde B."/>
        </authorList>
    </citation>
    <scope>NUCLEOTIDE SEQUENCE [LARGE SCALE GENOMIC DNA]</scope>
    <source>
        <strain evidence="7 8">CCMP1776</strain>
    </source>
</reference>
<evidence type="ECO:0000256" key="2">
    <source>
        <dbReference type="ARBA" id="ARBA00022692"/>
    </source>
</evidence>
<dbReference type="EMBL" id="SDOX01000096">
    <property type="protein sequence ID" value="TFJ82659.1"/>
    <property type="molecule type" value="Genomic_DNA"/>
</dbReference>
<dbReference type="PANTHER" id="PTHR22950:SF652">
    <property type="entry name" value="TRANSMEMBRANE AMINO ACID TRANSPORTER FAMILY PROTEIN"/>
    <property type="match status" value="1"/>
</dbReference>
<feature type="transmembrane region" description="Helical" evidence="5">
    <location>
        <begin position="232"/>
        <end position="253"/>
    </location>
</feature>
<dbReference type="GO" id="GO:0016020">
    <property type="term" value="C:membrane"/>
    <property type="evidence" value="ECO:0007669"/>
    <property type="project" value="UniProtKB-SubCell"/>
</dbReference>
<feature type="transmembrane region" description="Helical" evidence="5">
    <location>
        <begin position="378"/>
        <end position="400"/>
    </location>
</feature>
<comment type="caution">
    <text evidence="7">The sequence shown here is derived from an EMBL/GenBank/DDBJ whole genome shotgun (WGS) entry which is preliminary data.</text>
</comment>
<dbReference type="Pfam" id="PF01490">
    <property type="entry name" value="Aa_trans"/>
    <property type="match status" value="1"/>
</dbReference>
<feature type="transmembrane region" description="Helical" evidence="5">
    <location>
        <begin position="315"/>
        <end position="333"/>
    </location>
</feature>
<feature type="transmembrane region" description="Helical" evidence="5">
    <location>
        <begin position="339"/>
        <end position="357"/>
    </location>
</feature>
<dbReference type="OrthoDB" id="28208at2759"/>
<sequence>MVNLAKNIIGGGMLALPAGLAAGAGTGYIPAYLLLAFSAVSSAYTFVLVGRSVEATRSRSFKEAWSRTVGPAQAWVVDYAITALAFAVCIVYACFVGDTFTSLLKGAGLPAWLSSREASILAVTITVLFPLTLLKDLSALQYSSYVGIAAVIYTVLFMAWRFWDGSYAKGGAFFAAIAPELRPRPAHFGPWKMSVGTAILFSMFSTSYMAHTNAVKFYNELEGRSVRRFWQVVAGAMGSATVIYLAAMTLGFETFGLASQGLVLNNYHVSQDVLATMGRIATAVSIIGAHPLLFSGLRDSFLSILPPNVVSRPSTWLLSTIALLGGATCISLLCKDVGLLVSLVGSSLGAAIVYVFPPFMYLHLLRRRKDIQTSRGEILLLHATILFGVVSGCFGTWVALTGGGGGK</sequence>
<evidence type="ECO:0000256" key="1">
    <source>
        <dbReference type="ARBA" id="ARBA00004141"/>
    </source>
</evidence>
<proteinExistence type="predicted"/>
<dbReference type="Proteomes" id="UP000355283">
    <property type="component" value="Unassembled WGS sequence"/>
</dbReference>
<accession>A0A4D9D223</accession>
<feature type="domain" description="Amino acid transporter transmembrane" evidence="6">
    <location>
        <begin position="2"/>
        <end position="399"/>
    </location>
</feature>
<feature type="transmembrane region" description="Helical" evidence="5">
    <location>
        <begin position="31"/>
        <end position="53"/>
    </location>
</feature>
<organism evidence="7 8">
    <name type="scientific">Nannochloropsis salina CCMP1776</name>
    <dbReference type="NCBI Taxonomy" id="1027361"/>
    <lineage>
        <taxon>Eukaryota</taxon>
        <taxon>Sar</taxon>
        <taxon>Stramenopiles</taxon>
        <taxon>Ochrophyta</taxon>
        <taxon>Eustigmatophyceae</taxon>
        <taxon>Eustigmatales</taxon>
        <taxon>Monodopsidaceae</taxon>
        <taxon>Microchloropsis</taxon>
        <taxon>Microchloropsis salina</taxon>
    </lineage>
</organism>
<keyword evidence="2 5" id="KW-0812">Transmembrane</keyword>
<evidence type="ECO:0000313" key="7">
    <source>
        <dbReference type="EMBL" id="TFJ82659.1"/>
    </source>
</evidence>
<feature type="transmembrane region" description="Helical" evidence="5">
    <location>
        <begin position="273"/>
        <end position="294"/>
    </location>
</feature>
<name>A0A4D9D223_9STRA</name>
<evidence type="ECO:0000259" key="6">
    <source>
        <dbReference type="Pfam" id="PF01490"/>
    </source>
</evidence>
<keyword evidence="3 5" id="KW-1133">Transmembrane helix</keyword>
<comment type="subcellular location">
    <subcellularLocation>
        <location evidence="1">Membrane</location>
        <topology evidence="1">Multi-pass membrane protein</topology>
    </subcellularLocation>
</comment>